<organism evidence="1 2">
    <name type="scientific">Trichomonas vaginalis (strain ATCC PRA-98 / G3)</name>
    <dbReference type="NCBI Taxonomy" id="412133"/>
    <lineage>
        <taxon>Eukaryota</taxon>
        <taxon>Metamonada</taxon>
        <taxon>Parabasalia</taxon>
        <taxon>Trichomonadida</taxon>
        <taxon>Trichomonadidae</taxon>
        <taxon>Trichomonas</taxon>
    </lineage>
</organism>
<protein>
    <submittedName>
        <fullName evidence="1">Uncharacterized protein</fullName>
    </submittedName>
</protein>
<keyword evidence="2" id="KW-1185">Reference proteome</keyword>
<reference evidence="1" key="2">
    <citation type="journal article" date="2007" name="Science">
        <title>Draft genome sequence of the sexually transmitted pathogen Trichomonas vaginalis.</title>
        <authorList>
            <person name="Carlton J.M."/>
            <person name="Hirt R.P."/>
            <person name="Silva J.C."/>
            <person name="Delcher A.L."/>
            <person name="Schatz M."/>
            <person name="Zhao Q."/>
            <person name="Wortman J.R."/>
            <person name="Bidwell S.L."/>
            <person name="Alsmark U.C.M."/>
            <person name="Besteiro S."/>
            <person name="Sicheritz-Ponten T."/>
            <person name="Noel C.J."/>
            <person name="Dacks J.B."/>
            <person name="Foster P.G."/>
            <person name="Simillion C."/>
            <person name="Van de Peer Y."/>
            <person name="Miranda-Saavedra D."/>
            <person name="Barton G.J."/>
            <person name="Westrop G.D."/>
            <person name="Mueller S."/>
            <person name="Dessi D."/>
            <person name="Fiori P.L."/>
            <person name="Ren Q."/>
            <person name="Paulsen I."/>
            <person name="Zhang H."/>
            <person name="Bastida-Corcuera F.D."/>
            <person name="Simoes-Barbosa A."/>
            <person name="Brown M.T."/>
            <person name="Hayes R.D."/>
            <person name="Mukherjee M."/>
            <person name="Okumura C.Y."/>
            <person name="Schneider R."/>
            <person name="Smith A.J."/>
            <person name="Vanacova S."/>
            <person name="Villalvazo M."/>
            <person name="Haas B.J."/>
            <person name="Pertea M."/>
            <person name="Feldblyum T.V."/>
            <person name="Utterback T.R."/>
            <person name="Shu C.L."/>
            <person name="Osoegawa K."/>
            <person name="de Jong P.J."/>
            <person name="Hrdy I."/>
            <person name="Horvathova L."/>
            <person name="Zubacova Z."/>
            <person name="Dolezal P."/>
            <person name="Malik S.B."/>
            <person name="Logsdon J.M. Jr."/>
            <person name="Henze K."/>
            <person name="Gupta A."/>
            <person name="Wang C.C."/>
            <person name="Dunne R.L."/>
            <person name="Upcroft J.A."/>
            <person name="Upcroft P."/>
            <person name="White O."/>
            <person name="Salzberg S.L."/>
            <person name="Tang P."/>
            <person name="Chiu C.-H."/>
            <person name="Lee Y.-S."/>
            <person name="Embley T.M."/>
            <person name="Coombs G.H."/>
            <person name="Mottram J.C."/>
            <person name="Tachezy J."/>
            <person name="Fraser-Liggett C.M."/>
            <person name="Johnson P.J."/>
        </authorList>
    </citation>
    <scope>NUCLEOTIDE SEQUENCE [LARGE SCALE GENOMIC DNA]</scope>
    <source>
        <strain evidence="1">G3</strain>
    </source>
</reference>
<sequence length="119" mass="13501">MYLLSREIDTSNPDLVTIFSQLQKHPNSISHLKSFILALLRTKSSSGITERLASYLISHVTLLEAISHNVELASLFLISENGKQTFTSVHKVFLKEQASRTRVFFCKKTDSITYLIQTI</sequence>
<dbReference type="InParanoid" id="A2FCZ5"/>
<dbReference type="VEuPathDB" id="TrichDB:TVAGG3_0982600"/>
<proteinExistence type="predicted"/>
<gene>
    <name evidence="1" type="ORF">TVAG_196770</name>
</gene>
<evidence type="ECO:0000313" key="1">
    <source>
        <dbReference type="EMBL" id="EAX97233.1"/>
    </source>
</evidence>
<dbReference type="AlphaFoldDB" id="A2FCZ5"/>
<evidence type="ECO:0000313" key="2">
    <source>
        <dbReference type="Proteomes" id="UP000001542"/>
    </source>
</evidence>
<reference evidence="1" key="1">
    <citation type="submission" date="2006-10" db="EMBL/GenBank/DDBJ databases">
        <authorList>
            <person name="Amadeo P."/>
            <person name="Zhao Q."/>
            <person name="Wortman J."/>
            <person name="Fraser-Liggett C."/>
            <person name="Carlton J."/>
        </authorList>
    </citation>
    <scope>NUCLEOTIDE SEQUENCE</scope>
    <source>
        <strain evidence="1">G3</strain>
    </source>
</reference>
<name>A2FCZ5_TRIV3</name>
<dbReference type="Proteomes" id="UP000001542">
    <property type="component" value="Unassembled WGS sequence"/>
</dbReference>
<dbReference type="EMBL" id="DS113724">
    <property type="protein sequence ID" value="EAX97233.1"/>
    <property type="molecule type" value="Genomic_DNA"/>
</dbReference>
<dbReference type="VEuPathDB" id="TrichDB:TVAG_196770"/>
<accession>A2FCZ5</accession>